<dbReference type="KEGG" id="iag:Igag_0703"/>
<gene>
    <name evidence="1" type="ordered locus">Igag_0703</name>
</gene>
<reference evidence="1 2" key="1">
    <citation type="journal article" date="2010" name="Stand. Genomic Sci.">
        <title>Complete genome sequence of Ignisphaera aggregans type strain (AQ1.S1).</title>
        <authorList>
            <person name="Goker M."/>
            <person name="Held B."/>
            <person name="Lapidus A."/>
            <person name="Nolan M."/>
            <person name="Spring S."/>
            <person name="Yasawong M."/>
            <person name="Lucas S."/>
            <person name="Glavina Del Rio T."/>
            <person name="Tice H."/>
            <person name="Cheng J.F."/>
            <person name="Goodwin L."/>
            <person name="Tapia R."/>
            <person name="Pitluck S."/>
            <person name="Liolios K."/>
            <person name="Ivanova N."/>
            <person name="Mavromatis K."/>
            <person name="Mikhailova N."/>
            <person name="Pati A."/>
            <person name="Chen A."/>
            <person name="Palaniappan K."/>
            <person name="Brambilla E."/>
            <person name="Land M."/>
            <person name="Hauser L."/>
            <person name="Chang Y.J."/>
            <person name="Jeffries C.D."/>
            <person name="Brettin T."/>
            <person name="Detter J.C."/>
            <person name="Han C."/>
            <person name="Rohde M."/>
            <person name="Sikorski J."/>
            <person name="Woyke T."/>
            <person name="Bristow J."/>
            <person name="Eisen J.A."/>
            <person name="Markowitz V."/>
            <person name="Hugenholtz P."/>
            <person name="Kyrpides N.C."/>
            <person name="Klenk H.P."/>
        </authorList>
    </citation>
    <scope>NUCLEOTIDE SEQUENCE [LARGE SCALE GENOMIC DNA]</scope>
    <source>
        <strain evidence="2">DSM 17230 / JCM 13409 / AQ1.S1</strain>
    </source>
</reference>
<dbReference type="BioCyc" id="IAGG583356:GHAH-699-MONOMER"/>
<organism evidence="1 2">
    <name type="scientific">Ignisphaera aggregans (strain DSM 17230 / JCM 13409 / AQ1.S1)</name>
    <dbReference type="NCBI Taxonomy" id="583356"/>
    <lineage>
        <taxon>Archaea</taxon>
        <taxon>Thermoproteota</taxon>
        <taxon>Thermoprotei</taxon>
        <taxon>Desulfurococcales</taxon>
        <taxon>Desulfurococcaceae</taxon>
        <taxon>Ignisphaera</taxon>
    </lineage>
</organism>
<accession>E0SSY3</accession>
<dbReference type="EMBL" id="CP002098">
    <property type="protein sequence ID" value="ADM27533.1"/>
    <property type="molecule type" value="Genomic_DNA"/>
</dbReference>
<dbReference type="Proteomes" id="UP000001304">
    <property type="component" value="Chromosome"/>
</dbReference>
<dbReference type="AlphaFoldDB" id="E0SSY3"/>
<proteinExistence type="predicted"/>
<evidence type="ECO:0000313" key="2">
    <source>
        <dbReference type="Proteomes" id="UP000001304"/>
    </source>
</evidence>
<keyword evidence="2" id="KW-1185">Reference proteome</keyword>
<name>E0SSY3_IGNAA</name>
<protein>
    <submittedName>
        <fullName evidence="1">Uncharacterized protein</fullName>
    </submittedName>
</protein>
<evidence type="ECO:0000313" key="1">
    <source>
        <dbReference type="EMBL" id="ADM27533.1"/>
    </source>
</evidence>
<dbReference type="HOGENOM" id="CLU_1329454_0_0_2"/>
<sequence length="206" mass="22896">MTRLKYIVLIVLVIAIVTTVIVAVVLPSLALPVAQPKISPSVTRLNITAVVLGFGDFADRVVEELSGRVDKVIVYSNFTPEILRYAGRSTVVVLSSEWLELNADREEVKEMIRAFADSGSMIYVNGTRAGVLQKMIYEMWYEEGKASGMSPEALQELRERMESIPKESRTGMGYMKVSEKHEVFVSGSLEDALKTLAEYRGSLLTK</sequence>